<evidence type="ECO:0000256" key="7">
    <source>
        <dbReference type="RuleBase" id="RU000384"/>
    </source>
</evidence>
<evidence type="ECO:0000256" key="1">
    <source>
        <dbReference type="ARBA" id="ARBA00009897"/>
    </source>
</evidence>
<dbReference type="InterPro" id="IPR008147">
    <property type="entry name" value="Gln_synt_N"/>
</dbReference>
<comment type="similarity">
    <text evidence="1 6 7">Belongs to the glutamine synthetase family.</text>
</comment>
<comment type="caution">
    <text evidence="8">The sequence shown here is derived from an EMBL/GenBank/DDBJ whole genome shotgun (WGS) entry which is preliminary data.</text>
</comment>
<dbReference type="PANTHER" id="PTHR43407">
    <property type="entry name" value="GLUTAMINE SYNTHETASE"/>
    <property type="match status" value="1"/>
</dbReference>
<comment type="function">
    <text evidence="2">May act as a component of the cytoskeleton or as a chaperone for the reorganization of intermediate filament proteins during terminal differentiation in the lens. Does not seem to have enzymatic activity.</text>
</comment>
<sequence length="455" mass="50856">MSFPFNNLKDLEQLAIKAGGCEYIRFSFTDFNGISRSKIIPRRHFAKFSRVGMGMYAGTMAANPLSEVPAIPRVMELGHPDAILVPQPGTFHELPWAANGKYKMGEVLCETYWNENSPQEACPRAVAGRQVARLRELGYKIMAASEIECQMLDEATLEPVFPGQDAFVSNVMANFEELLCDIDSQLHSIGMDTETFQTEYGPGMFEITMNPVYDMDFADNCFIIKQGIKEICQNKKIIATFMSAPFEHYKQHPDFHAFIGAHFNHSVWDIGTGKNIFYDGTKANRLSDIANYWIAGILAHAPALTALQCPTVNCSRRMGQSWCPDKSNWGIGSRESMLRVKNASESGTYIENRLPSGAANPYLILASTIAAGIDGIKNKIQLPKEADPDGPALPRSLDESLKILHEDTVICEAFGQEFIEWFTIVKRDTELANLKEGDPSPEAREAERQMYLRLI</sequence>
<evidence type="ECO:0000256" key="2">
    <source>
        <dbReference type="ARBA" id="ARBA00037583"/>
    </source>
</evidence>
<dbReference type="PROSITE" id="PS51986">
    <property type="entry name" value="GS_BETA_GRASP"/>
    <property type="match status" value="1"/>
</dbReference>
<reference evidence="8" key="1">
    <citation type="submission" date="2022-03" db="EMBL/GenBank/DDBJ databases">
        <authorList>
            <person name="Martin C."/>
        </authorList>
    </citation>
    <scope>NUCLEOTIDE SEQUENCE</scope>
</reference>
<dbReference type="EMBL" id="CAIIXF020000003">
    <property type="protein sequence ID" value="CAH1779733.1"/>
    <property type="molecule type" value="Genomic_DNA"/>
</dbReference>
<comment type="subunit">
    <text evidence="3">Dodecamer. Interacts with BFSP2 and VIM.</text>
</comment>
<dbReference type="Gene3D" id="3.30.590.10">
    <property type="entry name" value="Glutamine synthetase/guanido kinase, catalytic domain"/>
    <property type="match status" value="1"/>
</dbReference>
<dbReference type="OrthoDB" id="77835at2759"/>
<dbReference type="SUPFAM" id="SSF54368">
    <property type="entry name" value="Glutamine synthetase, N-terminal domain"/>
    <property type="match status" value="1"/>
</dbReference>
<gene>
    <name evidence="8" type="ORF">OFUS_LOCUS6510</name>
</gene>
<dbReference type="SMART" id="SM01230">
    <property type="entry name" value="Gln-synt_C"/>
    <property type="match status" value="1"/>
</dbReference>
<dbReference type="Proteomes" id="UP000749559">
    <property type="component" value="Unassembled WGS sequence"/>
</dbReference>
<evidence type="ECO:0000256" key="4">
    <source>
        <dbReference type="ARBA" id="ARBA00039404"/>
    </source>
</evidence>
<evidence type="ECO:0000313" key="9">
    <source>
        <dbReference type="Proteomes" id="UP000749559"/>
    </source>
</evidence>
<evidence type="ECO:0000256" key="6">
    <source>
        <dbReference type="PROSITE-ProRule" id="PRU01330"/>
    </source>
</evidence>
<evidence type="ECO:0000256" key="3">
    <source>
        <dbReference type="ARBA" id="ARBA00038790"/>
    </source>
</evidence>
<dbReference type="Pfam" id="PF00120">
    <property type="entry name" value="Gln-synt_C"/>
    <property type="match status" value="1"/>
</dbReference>
<dbReference type="PROSITE" id="PS51987">
    <property type="entry name" value="GS_CATALYTIC"/>
    <property type="match status" value="1"/>
</dbReference>
<organism evidence="8 9">
    <name type="scientific">Owenia fusiformis</name>
    <name type="common">Polychaete worm</name>
    <dbReference type="NCBI Taxonomy" id="6347"/>
    <lineage>
        <taxon>Eukaryota</taxon>
        <taxon>Metazoa</taxon>
        <taxon>Spiralia</taxon>
        <taxon>Lophotrochozoa</taxon>
        <taxon>Annelida</taxon>
        <taxon>Polychaeta</taxon>
        <taxon>Sedentaria</taxon>
        <taxon>Canalipalpata</taxon>
        <taxon>Sabellida</taxon>
        <taxon>Oweniida</taxon>
        <taxon>Oweniidae</taxon>
        <taxon>Owenia</taxon>
    </lineage>
</organism>
<keyword evidence="9" id="KW-1185">Reference proteome</keyword>
<dbReference type="GO" id="GO:0004356">
    <property type="term" value="F:glutamine synthetase activity"/>
    <property type="evidence" value="ECO:0007669"/>
    <property type="project" value="InterPro"/>
</dbReference>
<dbReference type="SUPFAM" id="SSF55931">
    <property type="entry name" value="Glutamine synthetase/guanido kinase"/>
    <property type="match status" value="1"/>
</dbReference>
<evidence type="ECO:0000313" key="8">
    <source>
        <dbReference type="EMBL" id="CAH1779733.1"/>
    </source>
</evidence>
<dbReference type="AlphaFoldDB" id="A0A8J1XTU9"/>
<dbReference type="InterPro" id="IPR008146">
    <property type="entry name" value="Gln_synth_cat_dom"/>
</dbReference>
<evidence type="ECO:0000256" key="5">
    <source>
        <dbReference type="ARBA" id="ARBA00042675"/>
    </source>
</evidence>
<dbReference type="Gene3D" id="3.10.20.70">
    <property type="entry name" value="Glutamine synthetase, N-terminal domain"/>
    <property type="match status" value="1"/>
</dbReference>
<dbReference type="InterPro" id="IPR014746">
    <property type="entry name" value="Gln_synth/guanido_kin_cat_dom"/>
</dbReference>
<name>A0A8J1XTU9_OWEFU</name>
<dbReference type="InterPro" id="IPR036651">
    <property type="entry name" value="Gln_synt_N_sf"/>
</dbReference>
<protein>
    <recommendedName>
        <fullName evidence="4">Lengsin</fullName>
    </recommendedName>
    <alternativeName>
        <fullName evidence="5">Glutamate-ammonia ligase domain-containing protein 1</fullName>
    </alternativeName>
</protein>
<dbReference type="PANTHER" id="PTHR43407:SF1">
    <property type="entry name" value="LENGSIN"/>
    <property type="match status" value="1"/>
</dbReference>
<proteinExistence type="inferred from homology"/>
<accession>A0A8J1XTU9</accession>
<dbReference type="GO" id="GO:0005737">
    <property type="term" value="C:cytoplasm"/>
    <property type="evidence" value="ECO:0007669"/>
    <property type="project" value="TreeGrafter"/>
</dbReference>
<dbReference type="GO" id="GO:0006542">
    <property type="term" value="P:glutamine biosynthetic process"/>
    <property type="evidence" value="ECO:0007669"/>
    <property type="project" value="InterPro"/>
</dbReference>
<dbReference type="GO" id="GO:0016020">
    <property type="term" value="C:membrane"/>
    <property type="evidence" value="ECO:0007669"/>
    <property type="project" value="TreeGrafter"/>
</dbReference>